<keyword evidence="2" id="KW-0418">Kinase</keyword>
<dbReference type="Gene3D" id="3.40.50.2300">
    <property type="match status" value="1"/>
</dbReference>
<sequence length="334" mass="36689">MRKLESRRPRVVIVDDSRTMQAVLEQLLTLRLRYEIVGIASDGRSAVAIIEQTRPDLVTIDLTLPYIDGRQLLEALHIFPEMKKVVVSAAACENLAVKASLEKLGADSCVSKSRMSQDPDGFCHLIGMIMRNSKKLQEKASLLGMPAPAPLRGSSGSGKRIAALPILSYPIPTDEVERRAALQGLGLANDNVDRRLDLLTEHLAKTTSYPACAMTFIDQHTQWIKSSVGVDRGFTPRSEAICNYTICGDDPFIVSDTHADIRFAKLEVVLSGPMIRSYVGLPIIGSSGVRLGALCLLDTKPRRVTVEELTNLRSIARIAAELVEARWEPIRYAA</sequence>
<dbReference type="PANTHER" id="PTHR43102:SF2">
    <property type="entry name" value="GAF DOMAIN-CONTAINING PROTEIN"/>
    <property type="match status" value="1"/>
</dbReference>
<dbReference type="InterPro" id="IPR001789">
    <property type="entry name" value="Sig_transdc_resp-reg_receiver"/>
</dbReference>
<dbReference type="InterPro" id="IPR003018">
    <property type="entry name" value="GAF"/>
</dbReference>
<dbReference type="PROSITE" id="PS50110">
    <property type="entry name" value="RESPONSE_REGULATORY"/>
    <property type="match status" value="1"/>
</dbReference>
<reference evidence="6" key="1">
    <citation type="journal article" date="2019" name="Int. J. Syst. Evol. Microbiol.">
        <title>The Global Catalogue of Microorganisms (GCM) 10K type strain sequencing project: providing services to taxonomists for standard genome sequencing and annotation.</title>
        <authorList>
            <consortium name="The Broad Institute Genomics Platform"/>
            <consortium name="The Broad Institute Genome Sequencing Center for Infectious Disease"/>
            <person name="Wu L."/>
            <person name="Ma J."/>
        </authorList>
    </citation>
    <scope>NUCLEOTIDE SEQUENCE [LARGE SCALE GENOMIC DNA]</scope>
    <source>
        <strain evidence="6">CGMCC 1.8957</strain>
    </source>
</reference>
<gene>
    <name evidence="5" type="ORF">GCM10008023_42220</name>
</gene>
<dbReference type="Gene3D" id="3.30.450.40">
    <property type="match status" value="1"/>
</dbReference>
<dbReference type="SUPFAM" id="SSF55781">
    <property type="entry name" value="GAF domain-like"/>
    <property type="match status" value="1"/>
</dbReference>
<dbReference type="SMART" id="SM00448">
    <property type="entry name" value="REC"/>
    <property type="match status" value="1"/>
</dbReference>
<evidence type="ECO:0000256" key="1">
    <source>
        <dbReference type="ARBA" id="ARBA00022679"/>
    </source>
</evidence>
<proteinExistence type="predicted"/>
<dbReference type="PANTHER" id="PTHR43102">
    <property type="entry name" value="SLR1143 PROTEIN"/>
    <property type="match status" value="1"/>
</dbReference>
<keyword evidence="6" id="KW-1185">Reference proteome</keyword>
<organism evidence="5 6">
    <name type="scientific">Sphingomonas glacialis</name>
    <dbReference type="NCBI Taxonomy" id="658225"/>
    <lineage>
        <taxon>Bacteria</taxon>
        <taxon>Pseudomonadati</taxon>
        <taxon>Pseudomonadota</taxon>
        <taxon>Alphaproteobacteria</taxon>
        <taxon>Sphingomonadales</taxon>
        <taxon>Sphingomonadaceae</taxon>
        <taxon>Sphingomonas</taxon>
    </lineage>
</organism>
<dbReference type="Proteomes" id="UP000652430">
    <property type="component" value="Unassembled WGS sequence"/>
</dbReference>
<dbReference type="InterPro" id="IPR029016">
    <property type="entry name" value="GAF-like_dom_sf"/>
</dbReference>
<feature type="domain" description="Response regulatory" evidence="4">
    <location>
        <begin position="10"/>
        <end position="127"/>
    </location>
</feature>
<comment type="caution">
    <text evidence="5">The sequence shown here is derived from an EMBL/GenBank/DDBJ whole genome shotgun (WGS) entry which is preliminary data.</text>
</comment>
<evidence type="ECO:0000313" key="5">
    <source>
        <dbReference type="EMBL" id="GHH27031.1"/>
    </source>
</evidence>
<dbReference type="EMBL" id="BNAQ01000026">
    <property type="protein sequence ID" value="GHH27031.1"/>
    <property type="molecule type" value="Genomic_DNA"/>
</dbReference>
<dbReference type="SUPFAM" id="SSF52172">
    <property type="entry name" value="CheY-like"/>
    <property type="match status" value="1"/>
</dbReference>
<evidence type="ECO:0000259" key="4">
    <source>
        <dbReference type="PROSITE" id="PS50110"/>
    </source>
</evidence>
<evidence type="ECO:0000256" key="2">
    <source>
        <dbReference type="ARBA" id="ARBA00022777"/>
    </source>
</evidence>
<dbReference type="Pfam" id="PF00072">
    <property type="entry name" value="Response_reg"/>
    <property type="match status" value="1"/>
</dbReference>
<protein>
    <recommendedName>
        <fullName evidence="4">Response regulatory domain-containing protein</fullName>
    </recommendedName>
</protein>
<evidence type="ECO:0000313" key="6">
    <source>
        <dbReference type="Proteomes" id="UP000652430"/>
    </source>
</evidence>
<evidence type="ECO:0000256" key="3">
    <source>
        <dbReference type="PROSITE-ProRule" id="PRU00169"/>
    </source>
</evidence>
<dbReference type="InterPro" id="IPR011006">
    <property type="entry name" value="CheY-like_superfamily"/>
</dbReference>
<feature type="modified residue" description="4-aspartylphosphate" evidence="3">
    <location>
        <position position="61"/>
    </location>
</feature>
<name>A0ABQ3LWK8_9SPHN</name>
<keyword evidence="3" id="KW-0597">Phosphoprotein</keyword>
<dbReference type="SMART" id="SM00065">
    <property type="entry name" value="GAF"/>
    <property type="match status" value="1"/>
</dbReference>
<dbReference type="RefSeq" id="WP_189677947.1">
    <property type="nucleotide sequence ID" value="NZ_BNAQ01000026.1"/>
</dbReference>
<accession>A0ABQ3LWK8</accession>
<dbReference type="Pfam" id="PF01590">
    <property type="entry name" value="GAF"/>
    <property type="match status" value="1"/>
</dbReference>
<keyword evidence="1" id="KW-0808">Transferase</keyword>